<feature type="region of interest" description="Disordered" evidence="5">
    <location>
        <begin position="347"/>
        <end position="375"/>
    </location>
</feature>
<dbReference type="PANTHER" id="PTHR24173:SF74">
    <property type="entry name" value="ANKYRIN REPEAT DOMAIN-CONTAINING PROTEIN 16"/>
    <property type="match status" value="1"/>
</dbReference>
<dbReference type="InterPro" id="IPR044926">
    <property type="entry name" value="RGS_subdomain_2"/>
</dbReference>
<feature type="region of interest" description="Disordered" evidence="5">
    <location>
        <begin position="767"/>
        <end position="802"/>
    </location>
</feature>
<feature type="repeat" description="ANK" evidence="3">
    <location>
        <begin position="276"/>
        <end position="308"/>
    </location>
</feature>
<feature type="compositionally biased region" description="Acidic residues" evidence="5">
    <location>
        <begin position="923"/>
        <end position="933"/>
    </location>
</feature>
<feature type="compositionally biased region" description="Basic and acidic residues" evidence="5">
    <location>
        <begin position="499"/>
        <end position="516"/>
    </location>
</feature>
<feature type="compositionally biased region" description="Low complexity" evidence="5">
    <location>
        <begin position="538"/>
        <end position="550"/>
    </location>
</feature>
<dbReference type="SUPFAM" id="SSF48403">
    <property type="entry name" value="Ankyrin repeat"/>
    <property type="match status" value="1"/>
</dbReference>
<dbReference type="InterPro" id="IPR016137">
    <property type="entry name" value="RGS"/>
</dbReference>
<keyword evidence="2 3" id="KW-0040">ANK repeat</keyword>
<proteinExistence type="predicted"/>
<dbReference type="Gene3D" id="1.10.167.10">
    <property type="entry name" value="Regulator of G-protein Signalling 4, domain 2"/>
    <property type="match status" value="1"/>
</dbReference>
<organism evidence="7 8">
    <name type="scientific">Cafeteria roenbergensis</name>
    <name type="common">Marine flagellate</name>
    <dbReference type="NCBI Taxonomy" id="33653"/>
    <lineage>
        <taxon>Eukaryota</taxon>
        <taxon>Sar</taxon>
        <taxon>Stramenopiles</taxon>
        <taxon>Bigyra</taxon>
        <taxon>Opalozoa</taxon>
        <taxon>Bicosoecida</taxon>
        <taxon>Cafeteriaceae</taxon>
        <taxon>Cafeteria</taxon>
    </lineage>
</organism>
<evidence type="ECO:0000256" key="4">
    <source>
        <dbReference type="SAM" id="Coils"/>
    </source>
</evidence>
<feature type="compositionally biased region" description="Low complexity" evidence="5">
    <location>
        <begin position="481"/>
        <end position="495"/>
    </location>
</feature>
<dbReference type="InterPro" id="IPR002110">
    <property type="entry name" value="Ankyrin_rpt"/>
</dbReference>
<dbReference type="Gene3D" id="1.25.40.20">
    <property type="entry name" value="Ankyrin repeat-containing domain"/>
    <property type="match status" value="2"/>
</dbReference>
<evidence type="ECO:0000256" key="2">
    <source>
        <dbReference type="ARBA" id="ARBA00023043"/>
    </source>
</evidence>
<feature type="region of interest" description="Disordered" evidence="5">
    <location>
        <begin position="1428"/>
        <end position="1451"/>
    </location>
</feature>
<feature type="region of interest" description="Disordered" evidence="5">
    <location>
        <begin position="462"/>
        <end position="552"/>
    </location>
</feature>
<reference evidence="7 8" key="1">
    <citation type="submission" date="2019-07" db="EMBL/GenBank/DDBJ databases">
        <title>Genomes of Cafeteria roenbergensis.</title>
        <authorList>
            <person name="Fischer M.G."/>
            <person name="Hackl T."/>
            <person name="Roman M."/>
        </authorList>
    </citation>
    <scope>NUCLEOTIDE SEQUENCE [LARGE SCALE GENOMIC DNA]</scope>
    <source>
        <strain evidence="7 8">BVI</strain>
    </source>
</reference>
<name>A0A5A8CTA9_CAFRO</name>
<dbReference type="EMBL" id="VLTN01000006">
    <property type="protein sequence ID" value="KAA0155707.1"/>
    <property type="molecule type" value="Genomic_DNA"/>
</dbReference>
<protein>
    <recommendedName>
        <fullName evidence="6">RGS domain-containing protein</fullName>
    </recommendedName>
</protein>
<keyword evidence="4" id="KW-0175">Coiled coil</keyword>
<dbReference type="Proteomes" id="UP000323011">
    <property type="component" value="Unassembled WGS sequence"/>
</dbReference>
<dbReference type="PROSITE" id="PS50132">
    <property type="entry name" value="RGS"/>
    <property type="match status" value="1"/>
</dbReference>
<dbReference type="PROSITE" id="PS50088">
    <property type="entry name" value="ANK_REPEAT"/>
    <property type="match status" value="1"/>
</dbReference>
<dbReference type="InterPro" id="IPR036770">
    <property type="entry name" value="Ankyrin_rpt-contain_sf"/>
</dbReference>
<evidence type="ECO:0000256" key="1">
    <source>
        <dbReference type="ARBA" id="ARBA00022737"/>
    </source>
</evidence>
<accession>A0A5A8CTA9</accession>
<dbReference type="InterPro" id="IPR036305">
    <property type="entry name" value="RGS_sf"/>
</dbReference>
<evidence type="ECO:0000256" key="3">
    <source>
        <dbReference type="PROSITE-ProRule" id="PRU00023"/>
    </source>
</evidence>
<feature type="region of interest" description="Disordered" evidence="5">
    <location>
        <begin position="1644"/>
        <end position="1790"/>
    </location>
</feature>
<evidence type="ECO:0000256" key="5">
    <source>
        <dbReference type="SAM" id="MobiDB-lite"/>
    </source>
</evidence>
<feature type="compositionally biased region" description="Acidic residues" evidence="5">
    <location>
        <begin position="1433"/>
        <end position="1444"/>
    </location>
</feature>
<evidence type="ECO:0000313" key="7">
    <source>
        <dbReference type="EMBL" id="KAA0155707.1"/>
    </source>
</evidence>
<feature type="compositionally biased region" description="Low complexity" evidence="5">
    <location>
        <begin position="353"/>
        <end position="365"/>
    </location>
</feature>
<sequence>MALAVAPASRSLPKGKAVLQHDAATGQVSVTAEARAHFMPWRQRAGRETDLVKPKQEVLPAWHSEQQEIIAQLKAYGCSIGTPGVNGMRRFEQLRRRLLEARERDGRRKRQTEFGNSKLRTALFVQFNKDRARRAVEAAVYEGDYDAVLRAVDAGGSANHVTRRGFTLLCTLCRAGKAEHVAALIALGADPNLPSPRDGVTPLVLAARLRDVRLMGAILEAGKDRGLDLNRPAVLDRDRHEGATALMVLAAYGAVAAPLMVRMLDAGAAPDAVTWRGRTALSFACRFRRLATARLLLEEGALPTHMDKGGLTPVDWLRCAVLERVRAADGQGAGSRAAALLAASGRGRRDSDSTGVAESVASGSSSAGGLGDSVSASDSEASSAVGLVDARAIDRLMTAEEQSILAALQQAKNRLRAHAAATGSGWESEEDLDAMVPEAALWSDDPFGDDHPDKEAVLAARRASLSDSTGVHAGGSGRDGAPGQARGRRGPPLLGRARKLQEQRESRAAVESKERAGAASRGEVQLFDTDDLRHATTSRGRPGSAESGRGAARRRRELLLGPGSLASAATPHSTATRALLRGAGRLTEEEILNGSLSTLGQEARTDRDRVLQRQSRVVFAPDTADKEELCGNCHELPARFKSLNTNTRLCQRCVLWLHKQPGMRHHRIKPLVPSQSAKGLRVRRVEEEAVGAAFLGGGLMGGRAAGSTLLESLRLGRALVAGMRAATDVAERDRRAKAEASRAAAAAEGSENLTALERVARARAAREAAQRQAKEEATGGSLIDRMRKARTDAKRAAAAETHSLDNDRRQLAFLEREDLLDEGDPALAEMRARVAAGEPRRAEALRRAKEVELDAVSRLVNPMEGGRGAAKGGFVRPGSRAWLAMWGRAEELVASAKLAGRGGDGQQAGEEDDDSVGGAERDGDGDEGVDGDGDGPPTSVEAAAASVREQAEEAKRKRRREVLVASGVPLDRLADADDTGLLRAARRGGAGDVGARADQATTAAAHGYSGAVVLAAGEHPSGPRTDMLTGVSNLPGALAGAYGGRDGTGPRLTDEQRDREAVARYSRALALIGANGKEEAHGGRPGESLLDPMRGHGQAKAAAARAAATDSVFEAAGLDPHGVGANRNAKREQQLRKAALAQRRAAREAAKRRAQEAARQRVQAMHRDPPELDLAIFFSKHKRFGEAEKVVRGVMAEQVRVLGVADRAVALTFAVSCLVSREQGRAAESERSLEQAKDILAAFGAHPASSDAVRVAIEEGKVIRAAGRSSEEVAHLRERIQAAHRVQTVRANGKAAVLARLHSGKASSHSDHEALVEAERAARAEVDGVTEVIPQPEVDKGLEQLRQALQAARESFERECMLDEDDIEQKRVAKASKRARRASVTAQRDMQWRIRRGSVSVQRGQAQRKVQEAGAAAARRARASVFEAKGDGTNEEEASDEELADGAGEAGRTYQVRLRPSREELEALVEEPRWRELLRKHMKGEGCEGEMDFLVAAAAFRERALAAAAGGGMPSSVGEEASRLNQRYIASGSLSTVPVGMRRRVREELETGANPDTFDEVLRVVRVSIVRGPLRRFWVSKRGLRYRAERALSIGLPAWTLEQVSKLAAPSKAELVARLQSWCRGVVAQIKFGLMLRAARLQAEEEGRAEPGTTLAIAARAAEARDTRRQARRARLRRRRGLPSQEEEATDAAESAAAAGRPAWMPQSTSVDGDDLDGAGENAARAPSEAAEGDAAGFGAGGFGPEATAKAQAEAAGGPPADAASPAGPEQGDHDAHPSHQSAGHYDEAGNWVDTPSGYYDEAGNWVDTSTGYYDQAGNWVDLTQGYYDEAGNWIDPAAQALGYYDEAGNWVDTSGQQAAGYYDEAGNWVDTPSGYYDEAGNWVDTSTGYYDQAGNWVAMDPHSAGYYDESGAWVGAQSGDAAHDPSQLRPDVVSVDEYGYQHTATGYYDPSGVFFAYEEAGEAAAGASAQADGGMPADGTEWGGLGGAVQYDEQWGYHDDGGYWDAENQYVPWPTSGADASTGGSEAQGEAGEAKPAAETTAGHSDAEQASPDSERGGEVAPDSATTGAPSSAEEPTPADADPAAQHGAAGANPSEA</sequence>
<feature type="region of interest" description="Disordered" evidence="5">
    <location>
        <begin position="2009"/>
        <end position="2098"/>
    </location>
</feature>
<comment type="caution">
    <text evidence="7">The sequence shown here is derived from an EMBL/GenBank/DDBJ whole genome shotgun (WGS) entry which is preliminary data.</text>
</comment>
<feature type="compositionally biased region" description="Basic and acidic residues" evidence="5">
    <location>
        <begin position="784"/>
        <end position="802"/>
    </location>
</feature>
<dbReference type="SUPFAM" id="SSF48097">
    <property type="entry name" value="Regulator of G-protein signaling, RGS"/>
    <property type="match status" value="1"/>
</dbReference>
<dbReference type="SMART" id="SM00315">
    <property type="entry name" value="RGS"/>
    <property type="match status" value="1"/>
</dbReference>
<evidence type="ECO:0000259" key="6">
    <source>
        <dbReference type="PROSITE" id="PS50132"/>
    </source>
</evidence>
<feature type="compositionally biased region" description="Basic residues" evidence="5">
    <location>
        <begin position="1670"/>
        <end position="1681"/>
    </location>
</feature>
<feature type="compositionally biased region" description="Low complexity" evidence="5">
    <location>
        <begin position="1745"/>
        <end position="1770"/>
    </location>
</feature>
<dbReference type="SMART" id="SM00248">
    <property type="entry name" value="ANK"/>
    <property type="match status" value="4"/>
</dbReference>
<feature type="region of interest" description="Disordered" evidence="5">
    <location>
        <begin position="899"/>
        <end position="959"/>
    </location>
</feature>
<dbReference type="Gene3D" id="3.30.70.3600">
    <property type="match status" value="1"/>
</dbReference>
<feature type="compositionally biased region" description="Low complexity" evidence="5">
    <location>
        <begin position="2021"/>
        <end position="2032"/>
    </location>
</feature>
<feature type="compositionally biased region" description="Low complexity" evidence="5">
    <location>
        <begin position="2074"/>
        <end position="2098"/>
    </location>
</feature>
<dbReference type="PANTHER" id="PTHR24173">
    <property type="entry name" value="ANKYRIN REPEAT CONTAINING"/>
    <property type="match status" value="1"/>
</dbReference>
<gene>
    <name evidence="7" type="ORF">FNF29_01622</name>
</gene>
<dbReference type="InterPro" id="IPR038145">
    <property type="entry name" value="EAGR_sf"/>
</dbReference>
<keyword evidence="8" id="KW-1185">Reference proteome</keyword>
<keyword evidence="1" id="KW-0677">Repeat</keyword>
<dbReference type="CDD" id="cd19757">
    <property type="entry name" value="Bbox1"/>
    <property type="match status" value="1"/>
</dbReference>
<feature type="compositionally biased region" description="Basic and acidic residues" evidence="5">
    <location>
        <begin position="767"/>
        <end position="777"/>
    </location>
</feature>
<feature type="domain" description="RGS" evidence="6">
    <location>
        <begin position="1464"/>
        <end position="1577"/>
    </location>
</feature>
<feature type="coiled-coil region" evidence="4">
    <location>
        <begin position="1140"/>
        <end position="1167"/>
    </location>
</feature>
<evidence type="ECO:0000313" key="8">
    <source>
        <dbReference type="Proteomes" id="UP000323011"/>
    </source>
</evidence>